<accession>A0A2S6IBV7</accession>
<name>A0A2S6IBV7_9ACTN</name>
<reference evidence="2 3" key="1">
    <citation type="submission" date="2018-02" db="EMBL/GenBank/DDBJ databases">
        <title>Genomic Encyclopedia of Archaeal and Bacterial Type Strains, Phase II (KMG-II): from individual species to whole genera.</title>
        <authorList>
            <person name="Goeker M."/>
        </authorList>
    </citation>
    <scope>NUCLEOTIDE SEQUENCE [LARGE SCALE GENOMIC DNA]</scope>
    <source>
        <strain evidence="2 3">DSM 22857</strain>
    </source>
</reference>
<keyword evidence="1" id="KW-0812">Transmembrane</keyword>
<evidence type="ECO:0000313" key="3">
    <source>
        <dbReference type="Proteomes" id="UP000239485"/>
    </source>
</evidence>
<gene>
    <name evidence="2" type="ORF">CLV92_1343</name>
</gene>
<dbReference type="OrthoDB" id="10006915at2"/>
<dbReference type="RefSeq" id="WP_104435988.1">
    <property type="nucleotide sequence ID" value="NZ_PTJD01000034.1"/>
</dbReference>
<dbReference type="Proteomes" id="UP000239485">
    <property type="component" value="Unassembled WGS sequence"/>
</dbReference>
<dbReference type="AlphaFoldDB" id="A0A2S6IBV7"/>
<feature type="transmembrane region" description="Helical" evidence="1">
    <location>
        <begin position="57"/>
        <end position="74"/>
    </location>
</feature>
<keyword evidence="3" id="KW-1185">Reference proteome</keyword>
<feature type="transmembrane region" description="Helical" evidence="1">
    <location>
        <begin position="23"/>
        <end position="45"/>
    </location>
</feature>
<proteinExistence type="predicted"/>
<sequence length="82" mass="9097">MSQLDQGPQKPLATPHRRTGRRLVVLLLIEPAIGFLAGLVLARAFLEDSWRASVDDAAWLIVVVLIANLIGLWLKRAVKDSR</sequence>
<evidence type="ECO:0000313" key="2">
    <source>
        <dbReference type="EMBL" id="PPK89800.1"/>
    </source>
</evidence>
<organism evidence="2 3">
    <name type="scientific">Kineococcus xinjiangensis</name>
    <dbReference type="NCBI Taxonomy" id="512762"/>
    <lineage>
        <taxon>Bacteria</taxon>
        <taxon>Bacillati</taxon>
        <taxon>Actinomycetota</taxon>
        <taxon>Actinomycetes</taxon>
        <taxon>Kineosporiales</taxon>
        <taxon>Kineosporiaceae</taxon>
        <taxon>Kineococcus</taxon>
    </lineage>
</organism>
<keyword evidence="1" id="KW-1133">Transmembrane helix</keyword>
<protein>
    <submittedName>
        <fullName evidence="2">Uncharacterized protein</fullName>
    </submittedName>
</protein>
<comment type="caution">
    <text evidence="2">The sequence shown here is derived from an EMBL/GenBank/DDBJ whole genome shotgun (WGS) entry which is preliminary data.</text>
</comment>
<dbReference type="EMBL" id="PTJD01000034">
    <property type="protein sequence ID" value="PPK89800.1"/>
    <property type="molecule type" value="Genomic_DNA"/>
</dbReference>
<keyword evidence="1" id="KW-0472">Membrane</keyword>
<evidence type="ECO:0000256" key="1">
    <source>
        <dbReference type="SAM" id="Phobius"/>
    </source>
</evidence>